<dbReference type="RefSeq" id="WP_189224831.1">
    <property type="nucleotide sequence ID" value="NZ_BMRG01000007.1"/>
</dbReference>
<dbReference type="AlphaFoldDB" id="A0A918ANN9"/>
<reference evidence="5" key="2">
    <citation type="submission" date="2020-09" db="EMBL/GenBank/DDBJ databases">
        <authorList>
            <person name="Sun Q."/>
            <person name="Ohkuma M."/>
        </authorList>
    </citation>
    <scope>NUCLEOTIDE SEQUENCE</scope>
    <source>
        <strain evidence="5">JCM 3313</strain>
    </source>
</reference>
<keyword evidence="3" id="KW-0378">Hydrolase</keyword>
<dbReference type="GO" id="GO:0006465">
    <property type="term" value="P:signal peptide processing"/>
    <property type="evidence" value="ECO:0007669"/>
    <property type="project" value="InterPro"/>
</dbReference>
<dbReference type="PANTHER" id="PTHR43390:SF1">
    <property type="entry name" value="CHLOROPLAST PROCESSING PEPTIDASE"/>
    <property type="match status" value="1"/>
</dbReference>
<comment type="subcellular location">
    <subcellularLocation>
        <location evidence="1">Cell membrane</location>
        <topology evidence="1">Single-pass type II membrane protein</topology>
    </subcellularLocation>
    <subcellularLocation>
        <location evidence="3">Membrane</location>
        <topology evidence="3">Single-pass type II membrane protein</topology>
    </subcellularLocation>
</comment>
<keyword evidence="3" id="KW-0472">Membrane</keyword>
<comment type="caution">
    <text evidence="5">The sequence shown here is derived from an EMBL/GenBank/DDBJ whole genome shotgun (WGS) entry which is preliminary data.</text>
</comment>
<feature type="transmembrane region" description="Helical" evidence="3">
    <location>
        <begin position="205"/>
        <end position="225"/>
    </location>
</feature>
<evidence type="ECO:0000313" key="6">
    <source>
        <dbReference type="Proteomes" id="UP000639606"/>
    </source>
</evidence>
<keyword evidence="6" id="KW-1185">Reference proteome</keyword>
<proteinExistence type="inferred from homology"/>
<evidence type="ECO:0000259" key="4">
    <source>
        <dbReference type="Pfam" id="PF10502"/>
    </source>
</evidence>
<keyword evidence="3" id="KW-0645">Protease</keyword>
<dbReference type="Gene3D" id="2.10.109.10">
    <property type="entry name" value="Umud Fragment, subunit A"/>
    <property type="match status" value="1"/>
</dbReference>
<evidence type="ECO:0000256" key="1">
    <source>
        <dbReference type="ARBA" id="ARBA00004401"/>
    </source>
</evidence>
<evidence type="ECO:0000256" key="3">
    <source>
        <dbReference type="RuleBase" id="RU362042"/>
    </source>
</evidence>
<protein>
    <recommendedName>
        <fullName evidence="3">Signal peptidase I</fullName>
        <ecNumber evidence="3">3.4.21.89</ecNumber>
    </recommendedName>
</protein>
<dbReference type="InterPro" id="IPR036286">
    <property type="entry name" value="LexA/Signal_pep-like_sf"/>
</dbReference>
<comment type="similarity">
    <text evidence="2 3">Belongs to the peptidase S26 family.</text>
</comment>
<dbReference type="InterPro" id="IPR019533">
    <property type="entry name" value="Peptidase_S26"/>
</dbReference>
<name>A0A918ANN9_9PSEU</name>
<dbReference type="PANTHER" id="PTHR43390">
    <property type="entry name" value="SIGNAL PEPTIDASE I"/>
    <property type="match status" value="1"/>
</dbReference>
<dbReference type="PRINTS" id="PR00727">
    <property type="entry name" value="LEADERPTASE"/>
</dbReference>
<sequence length="243" mass="25994">MVRFVVRWVPVGVLLVVALVLLALSTRWAAFDELRYGKGVMGRTVPDDSVVVTAPLDRDQPRHGDVVLFRTEPWDGKRNGVFVMRVIGLGGDEVGCCAKDGSIYVNGHPIAEDYLRSDGPGGVHTPFAAQVPDDHVYLAGDWRNHSRDSRSGDLGPVPRSAVVARVVGVRTEDGVVPVPTTSAFADAGFPASPPVDLDSGAPLRWTSLSLAGAAVLWFAAGFALARRRDRSGEPAGERSTRDS</sequence>
<evidence type="ECO:0000313" key="5">
    <source>
        <dbReference type="EMBL" id="GGP63700.1"/>
    </source>
</evidence>
<keyword evidence="3" id="KW-0812">Transmembrane</keyword>
<dbReference type="EC" id="3.4.21.89" evidence="3"/>
<organism evidence="5 6">
    <name type="scientific">Saccharothrix coeruleofusca</name>
    <dbReference type="NCBI Taxonomy" id="33919"/>
    <lineage>
        <taxon>Bacteria</taxon>
        <taxon>Bacillati</taxon>
        <taxon>Actinomycetota</taxon>
        <taxon>Actinomycetes</taxon>
        <taxon>Pseudonocardiales</taxon>
        <taxon>Pseudonocardiaceae</taxon>
        <taxon>Saccharothrix</taxon>
    </lineage>
</organism>
<dbReference type="Proteomes" id="UP000639606">
    <property type="component" value="Unassembled WGS sequence"/>
</dbReference>
<reference evidence="5" key="1">
    <citation type="journal article" date="2014" name="Int. J. Syst. Evol. Microbiol.">
        <title>Complete genome sequence of Corynebacterium casei LMG S-19264T (=DSM 44701T), isolated from a smear-ripened cheese.</title>
        <authorList>
            <consortium name="US DOE Joint Genome Institute (JGI-PGF)"/>
            <person name="Walter F."/>
            <person name="Albersmeier A."/>
            <person name="Kalinowski J."/>
            <person name="Ruckert C."/>
        </authorList>
    </citation>
    <scope>NUCLEOTIDE SEQUENCE</scope>
    <source>
        <strain evidence="5">JCM 3313</strain>
    </source>
</reference>
<evidence type="ECO:0000256" key="2">
    <source>
        <dbReference type="ARBA" id="ARBA00009370"/>
    </source>
</evidence>
<comment type="catalytic activity">
    <reaction evidence="3">
        <text>Cleavage of hydrophobic, N-terminal signal or leader sequences from secreted and periplasmic proteins.</text>
        <dbReference type="EC" id="3.4.21.89"/>
    </reaction>
</comment>
<dbReference type="InterPro" id="IPR000223">
    <property type="entry name" value="Pept_S26A_signal_pept_1"/>
</dbReference>
<dbReference type="NCBIfam" id="TIGR02227">
    <property type="entry name" value="sigpep_I_bact"/>
    <property type="match status" value="1"/>
</dbReference>
<dbReference type="GO" id="GO:0009003">
    <property type="term" value="F:signal peptidase activity"/>
    <property type="evidence" value="ECO:0007669"/>
    <property type="project" value="UniProtKB-EC"/>
</dbReference>
<accession>A0A918ANN9</accession>
<dbReference type="GO" id="GO:0004252">
    <property type="term" value="F:serine-type endopeptidase activity"/>
    <property type="evidence" value="ECO:0007669"/>
    <property type="project" value="InterPro"/>
</dbReference>
<keyword evidence="3" id="KW-1133">Transmembrane helix</keyword>
<dbReference type="SUPFAM" id="SSF51306">
    <property type="entry name" value="LexA/Signal peptidase"/>
    <property type="match status" value="1"/>
</dbReference>
<dbReference type="EMBL" id="BMRG01000007">
    <property type="protein sequence ID" value="GGP63700.1"/>
    <property type="molecule type" value="Genomic_DNA"/>
</dbReference>
<dbReference type="GO" id="GO:0005886">
    <property type="term" value="C:plasma membrane"/>
    <property type="evidence" value="ECO:0007669"/>
    <property type="project" value="UniProtKB-SubCell"/>
</dbReference>
<dbReference type="Pfam" id="PF10502">
    <property type="entry name" value="Peptidase_S26"/>
    <property type="match status" value="1"/>
</dbReference>
<feature type="domain" description="Peptidase S26" evidence="4">
    <location>
        <begin position="14"/>
        <end position="167"/>
    </location>
</feature>
<gene>
    <name evidence="5" type="ORF">GCM10010185_40510</name>
</gene>